<evidence type="ECO:0000256" key="2">
    <source>
        <dbReference type="ARBA" id="ARBA00001946"/>
    </source>
</evidence>
<dbReference type="Proteomes" id="UP000050277">
    <property type="component" value="Unassembled WGS sequence"/>
</dbReference>
<protein>
    <recommendedName>
        <fullName evidence="4 12">Phosphoribosylamine--glycine ligase</fullName>
        <ecNumber evidence="4 12">6.3.4.13</ecNumber>
    </recommendedName>
    <alternativeName>
        <fullName evidence="12">GARS</fullName>
    </alternativeName>
    <alternativeName>
        <fullName evidence="10 12">Glycinamide ribonucleotide synthetase</fullName>
    </alternativeName>
    <alternativeName>
        <fullName evidence="11 12">Phosphoribosylglycinamide synthetase</fullName>
    </alternativeName>
</protein>
<evidence type="ECO:0000256" key="1">
    <source>
        <dbReference type="ARBA" id="ARBA00001936"/>
    </source>
</evidence>
<organism evidence="15 16">
    <name type="scientific">Herpetosiphon geysericola</name>
    <dbReference type="NCBI Taxonomy" id="70996"/>
    <lineage>
        <taxon>Bacteria</taxon>
        <taxon>Bacillati</taxon>
        <taxon>Chloroflexota</taxon>
        <taxon>Chloroflexia</taxon>
        <taxon>Herpetosiphonales</taxon>
        <taxon>Herpetosiphonaceae</taxon>
        <taxon>Herpetosiphon</taxon>
    </lineage>
</organism>
<dbReference type="InterPro" id="IPR011761">
    <property type="entry name" value="ATP-grasp"/>
</dbReference>
<dbReference type="AlphaFoldDB" id="A0A0N8GT51"/>
<comment type="cofactor">
    <cofactor evidence="1">
        <name>Mn(2+)</name>
        <dbReference type="ChEBI" id="CHEBI:29035"/>
    </cofactor>
</comment>
<comment type="catalytic activity">
    <reaction evidence="12">
        <text>5-phospho-beta-D-ribosylamine + glycine + ATP = N(1)-(5-phospho-beta-D-ribosyl)glycinamide + ADP + phosphate + H(+)</text>
        <dbReference type="Rhea" id="RHEA:17453"/>
        <dbReference type="ChEBI" id="CHEBI:15378"/>
        <dbReference type="ChEBI" id="CHEBI:30616"/>
        <dbReference type="ChEBI" id="CHEBI:43474"/>
        <dbReference type="ChEBI" id="CHEBI:57305"/>
        <dbReference type="ChEBI" id="CHEBI:58681"/>
        <dbReference type="ChEBI" id="CHEBI:143788"/>
        <dbReference type="ChEBI" id="CHEBI:456216"/>
        <dbReference type="EC" id="6.3.4.13"/>
    </reaction>
</comment>
<dbReference type="Gene3D" id="3.30.470.20">
    <property type="entry name" value="ATP-grasp fold, B domain"/>
    <property type="match status" value="1"/>
</dbReference>
<dbReference type="InterPro" id="IPR011054">
    <property type="entry name" value="Rudment_hybrid_motif"/>
</dbReference>
<proteinExistence type="inferred from homology"/>
<evidence type="ECO:0000256" key="5">
    <source>
        <dbReference type="ARBA" id="ARBA00022598"/>
    </source>
</evidence>
<dbReference type="InterPro" id="IPR020561">
    <property type="entry name" value="PRibGlycinamid_synth_ATP-grasp"/>
</dbReference>
<keyword evidence="16" id="KW-1185">Reference proteome</keyword>
<gene>
    <name evidence="12" type="primary">purD</name>
    <name evidence="15" type="ORF">SE18_02940</name>
</gene>
<sequence>MRVLLVGAGGREHALAWKIAQSPLCEHLWIVPGNPGTATLGTNVDLAADDAAGIVGLATREQIDLVVVGPEAPLVEGLGEVCEAVDLAMFGPSSEAAQLEGSKAFAKMIMLEAGVPTAAAHTFDDSAAAIAFVEADQQAWVVKADGLAAGKGVIVPEDGDVAATISAIRELAATNAGTRLVLEEKLTGPEVSLLALCDGERAIPLIAAQDHKRIGDNDTGGNTGGMGSYAPAPILPYAEAQALVDVIFAPVLRIMAARNIPYRGVLYAGLMLTPNGVKVIEFNARFGDPETQALLPLLKSDLLELLHKVATSNLADVSIEWHDGAAVCVVLSAAGYPSKPRTGDVITGLDRLPSDVLAFHAGTATNAQGELVTAGGRVLGITAVAPTLREARDKAYAASELVQFAGKYQRSDIAARGLAQ</sequence>
<name>A0A0N8GT51_9CHLR</name>
<evidence type="ECO:0000256" key="11">
    <source>
        <dbReference type="ARBA" id="ARBA00042864"/>
    </source>
</evidence>
<dbReference type="InterPro" id="IPR037123">
    <property type="entry name" value="PRibGlycinamide_synth_C_sf"/>
</dbReference>
<dbReference type="GO" id="GO:0009113">
    <property type="term" value="P:purine nucleobase biosynthetic process"/>
    <property type="evidence" value="ECO:0007669"/>
    <property type="project" value="InterPro"/>
</dbReference>
<evidence type="ECO:0000256" key="12">
    <source>
        <dbReference type="HAMAP-Rule" id="MF_00138"/>
    </source>
</evidence>
<dbReference type="GO" id="GO:0046872">
    <property type="term" value="F:metal ion binding"/>
    <property type="evidence" value="ECO:0007669"/>
    <property type="project" value="InterPro"/>
</dbReference>
<dbReference type="HAMAP" id="MF_00138">
    <property type="entry name" value="GARS"/>
    <property type="match status" value="1"/>
</dbReference>
<dbReference type="Gene3D" id="3.40.50.20">
    <property type="match status" value="1"/>
</dbReference>
<reference evidence="15 16" key="1">
    <citation type="submission" date="2015-07" db="EMBL/GenBank/DDBJ databases">
        <title>Whole genome sequence of Herpetosiphon geysericola DSM 7119.</title>
        <authorList>
            <person name="Hemp J."/>
            <person name="Ward L.M."/>
            <person name="Pace L.A."/>
            <person name="Fischer W.W."/>
        </authorList>
    </citation>
    <scope>NUCLEOTIDE SEQUENCE [LARGE SCALE GENOMIC DNA]</scope>
    <source>
        <strain evidence="15 16">DSM 7119</strain>
    </source>
</reference>
<dbReference type="SMART" id="SM01210">
    <property type="entry name" value="GARS_C"/>
    <property type="match status" value="1"/>
</dbReference>
<dbReference type="PANTHER" id="PTHR43472:SF1">
    <property type="entry name" value="PHOSPHORIBOSYLAMINE--GLYCINE LIGASE, CHLOROPLASTIC"/>
    <property type="match status" value="1"/>
</dbReference>
<dbReference type="GO" id="GO:0004637">
    <property type="term" value="F:phosphoribosylamine-glycine ligase activity"/>
    <property type="evidence" value="ECO:0007669"/>
    <property type="project" value="UniProtKB-UniRule"/>
</dbReference>
<dbReference type="PROSITE" id="PS00184">
    <property type="entry name" value="GARS"/>
    <property type="match status" value="1"/>
</dbReference>
<accession>A0A0N8GT51</accession>
<keyword evidence="8 13" id="KW-0067">ATP-binding</keyword>
<dbReference type="UniPathway" id="UPA00074">
    <property type="reaction ID" value="UER00125"/>
</dbReference>
<dbReference type="InterPro" id="IPR016185">
    <property type="entry name" value="PreATP-grasp_dom_sf"/>
</dbReference>
<dbReference type="InterPro" id="IPR000115">
    <property type="entry name" value="PRibGlycinamide_synth"/>
</dbReference>
<dbReference type="EMBL" id="LGKP01000007">
    <property type="protein sequence ID" value="KPL91122.1"/>
    <property type="molecule type" value="Genomic_DNA"/>
</dbReference>
<comment type="pathway">
    <text evidence="3 12">Purine metabolism; IMP biosynthesis via de novo pathway; N(1)-(5-phospho-D-ribosyl)glycinamide from 5-phospho-alpha-D-ribose 1-diphosphate: step 2/2.</text>
</comment>
<evidence type="ECO:0000259" key="14">
    <source>
        <dbReference type="PROSITE" id="PS50975"/>
    </source>
</evidence>
<evidence type="ECO:0000256" key="3">
    <source>
        <dbReference type="ARBA" id="ARBA00005174"/>
    </source>
</evidence>
<evidence type="ECO:0000256" key="6">
    <source>
        <dbReference type="ARBA" id="ARBA00022741"/>
    </source>
</evidence>
<evidence type="ECO:0000256" key="8">
    <source>
        <dbReference type="ARBA" id="ARBA00022840"/>
    </source>
</evidence>
<comment type="similarity">
    <text evidence="9 12">Belongs to the GARS family.</text>
</comment>
<dbReference type="PATRIC" id="fig|70996.4.peg.1076"/>
<dbReference type="Pfam" id="PF02843">
    <property type="entry name" value="GARS_C"/>
    <property type="match status" value="1"/>
</dbReference>
<dbReference type="Gene3D" id="3.90.600.10">
    <property type="entry name" value="Phosphoribosylglycinamide synthetase, C-terminal domain"/>
    <property type="match status" value="1"/>
</dbReference>
<dbReference type="Gene3D" id="3.30.1490.20">
    <property type="entry name" value="ATP-grasp fold, A domain"/>
    <property type="match status" value="1"/>
</dbReference>
<keyword evidence="6 13" id="KW-0547">Nucleotide-binding</keyword>
<keyword evidence="5 12" id="KW-0436">Ligase</keyword>
<dbReference type="Pfam" id="PF02844">
    <property type="entry name" value="GARS_N"/>
    <property type="match status" value="1"/>
</dbReference>
<dbReference type="GO" id="GO:0006189">
    <property type="term" value="P:'de novo' IMP biosynthetic process"/>
    <property type="evidence" value="ECO:0007669"/>
    <property type="project" value="UniProtKB-UniRule"/>
</dbReference>
<evidence type="ECO:0000256" key="7">
    <source>
        <dbReference type="ARBA" id="ARBA00022755"/>
    </source>
</evidence>
<dbReference type="InterPro" id="IPR020560">
    <property type="entry name" value="PRibGlycinamide_synth_C-dom"/>
</dbReference>
<evidence type="ECO:0000313" key="16">
    <source>
        <dbReference type="Proteomes" id="UP000050277"/>
    </source>
</evidence>
<dbReference type="NCBIfam" id="TIGR00877">
    <property type="entry name" value="purD"/>
    <property type="match status" value="1"/>
</dbReference>
<evidence type="ECO:0000313" key="15">
    <source>
        <dbReference type="EMBL" id="KPL91122.1"/>
    </source>
</evidence>
<dbReference type="STRING" id="70996.SE18_02940"/>
<dbReference type="EC" id="6.3.4.13" evidence="4 12"/>
<evidence type="ECO:0000256" key="10">
    <source>
        <dbReference type="ARBA" id="ARBA00042242"/>
    </source>
</evidence>
<dbReference type="Pfam" id="PF01071">
    <property type="entry name" value="GARS_A"/>
    <property type="match status" value="1"/>
</dbReference>
<feature type="domain" description="ATP-grasp" evidence="14">
    <location>
        <begin position="107"/>
        <end position="311"/>
    </location>
</feature>
<dbReference type="SUPFAM" id="SSF52440">
    <property type="entry name" value="PreATP-grasp domain"/>
    <property type="match status" value="1"/>
</dbReference>
<dbReference type="SUPFAM" id="SSF51246">
    <property type="entry name" value="Rudiment single hybrid motif"/>
    <property type="match status" value="1"/>
</dbReference>
<evidence type="ECO:0000256" key="13">
    <source>
        <dbReference type="PROSITE-ProRule" id="PRU00409"/>
    </source>
</evidence>
<evidence type="ECO:0000256" key="4">
    <source>
        <dbReference type="ARBA" id="ARBA00013255"/>
    </source>
</evidence>
<dbReference type="RefSeq" id="WP_054532928.1">
    <property type="nucleotide sequence ID" value="NZ_LGKP01000007.1"/>
</dbReference>
<evidence type="ECO:0000256" key="9">
    <source>
        <dbReference type="ARBA" id="ARBA00038345"/>
    </source>
</evidence>
<dbReference type="InterPro" id="IPR013815">
    <property type="entry name" value="ATP_grasp_subdomain_1"/>
</dbReference>
<dbReference type="GO" id="GO:0005524">
    <property type="term" value="F:ATP binding"/>
    <property type="evidence" value="ECO:0007669"/>
    <property type="project" value="UniProtKB-UniRule"/>
</dbReference>
<dbReference type="InterPro" id="IPR020562">
    <property type="entry name" value="PRibGlycinamide_synth_N"/>
</dbReference>
<dbReference type="SUPFAM" id="SSF56059">
    <property type="entry name" value="Glutathione synthetase ATP-binding domain-like"/>
    <property type="match status" value="1"/>
</dbReference>
<comment type="caution">
    <text evidence="15">The sequence shown here is derived from an EMBL/GenBank/DDBJ whole genome shotgun (WGS) entry which is preliminary data.</text>
</comment>
<keyword evidence="7 12" id="KW-0658">Purine biosynthesis</keyword>
<dbReference type="PROSITE" id="PS50975">
    <property type="entry name" value="ATP_GRASP"/>
    <property type="match status" value="1"/>
</dbReference>
<dbReference type="PANTHER" id="PTHR43472">
    <property type="entry name" value="PHOSPHORIBOSYLAMINE--GLYCINE LIGASE"/>
    <property type="match status" value="1"/>
</dbReference>
<dbReference type="OrthoDB" id="9807240at2"/>
<dbReference type="SMART" id="SM01209">
    <property type="entry name" value="GARS_A"/>
    <property type="match status" value="1"/>
</dbReference>
<comment type="cofactor">
    <cofactor evidence="2">
        <name>Mg(2+)</name>
        <dbReference type="ChEBI" id="CHEBI:18420"/>
    </cofactor>
</comment>
<dbReference type="InterPro" id="IPR020559">
    <property type="entry name" value="PRibGlycinamide_synth_CS"/>
</dbReference>